<dbReference type="GO" id="GO:0005737">
    <property type="term" value="C:cytoplasm"/>
    <property type="evidence" value="ECO:0007669"/>
    <property type="project" value="TreeGrafter"/>
</dbReference>
<accession>A0A934U544</accession>
<evidence type="ECO:0000256" key="9">
    <source>
        <dbReference type="PIRSR" id="PIRSR000296-2"/>
    </source>
</evidence>
<dbReference type="PROSITE" id="PS51402">
    <property type="entry name" value="CATALASE_3"/>
    <property type="match status" value="1"/>
</dbReference>
<dbReference type="SUPFAM" id="SSF56634">
    <property type="entry name" value="Heme-dependent catalase-like"/>
    <property type="match status" value="1"/>
</dbReference>
<keyword evidence="2 7" id="KW-0575">Peroxidase</keyword>
<keyword evidence="3 7" id="KW-0349">Heme</keyword>
<organism evidence="11 12">
    <name type="scientific">Antrihabitans stalagmiti</name>
    <dbReference type="NCBI Taxonomy" id="2799499"/>
    <lineage>
        <taxon>Bacteria</taxon>
        <taxon>Bacillati</taxon>
        <taxon>Actinomycetota</taxon>
        <taxon>Actinomycetes</taxon>
        <taxon>Mycobacteriales</taxon>
        <taxon>Nocardiaceae</taxon>
        <taxon>Antrihabitans</taxon>
    </lineage>
</organism>
<reference evidence="11" key="1">
    <citation type="submission" date="2020-12" db="EMBL/GenBank/DDBJ databases">
        <title>Antrihabitans popcorni sp. nov. and Antrihabitans auranticaus sp. nov., isolated from a larva cave.</title>
        <authorList>
            <person name="Lee S.D."/>
            <person name="Kim I.S."/>
        </authorList>
    </citation>
    <scope>NUCLEOTIDE SEQUENCE</scope>
    <source>
        <strain evidence="11">YC3-6</strain>
    </source>
</reference>
<name>A0A934U544_9NOCA</name>
<evidence type="ECO:0000256" key="7">
    <source>
        <dbReference type="PIRNR" id="PIRNR000296"/>
    </source>
</evidence>
<keyword evidence="6 7" id="KW-0408">Iron</keyword>
<dbReference type="SMART" id="SM01060">
    <property type="entry name" value="Catalase"/>
    <property type="match status" value="1"/>
</dbReference>
<dbReference type="GO" id="GO:0004096">
    <property type="term" value="F:catalase activity"/>
    <property type="evidence" value="ECO:0007669"/>
    <property type="project" value="InterPro"/>
</dbReference>
<dbReference type="InterPro" id="IPR024168">
    <property type="entry name" value="Catalase_SrpA-type_pred"/>
</dbReference>
<dbReference type="PANTHER" id="PTHR11465:SF9">
    <property type="entry name" value="CATALASE"/>
    <property type="match status" value="1"/>
</dbReference>
<dbReference type="PRINTS" id="PR00067">
    <property type="entry name" value="CATALASE"/>
</dbReference>
<dbReference type="GO" id="GO:0046872">
    <property type="term" value="F:metal ion binding"/>
    <property type="evidence" value="ECO:0007669"/>
    <property type="project" value="UniProtKB-KW"/>
</dbReference>
<evidence type="ECO:0000256" key="8">
    <source>
        <dbReference type="PIRSR" id="PIRSR000296-1"/>
    </source>
</evidence>
<evidence type="ECO:0000256" key="3">
    <source>
        <dbReference type="ARBA" id="ARBA00022617"/>
    </source>
</evidence>
<evidence type="ECO:0000256" key="1">
    <source>
        <dbReference type="ARBA" id="ARBA00005329"/>
    </source>
</evidence>
<evidence type="ECO:0000256" key="5">
    <source>
        <dbReference type="ARBA" id="ARBA00023002"/>
    </source>
</evidence>
<dbReference type="GO" id="GO:0020037">
    <property type="term" value="F:heme binding"/>
    <property type="evidence" value="ECO:0007669"/>
    <property type="project" value="InterPro"/>
</dbReference>
<dbReference type="RefSeq" id="WP_199706101.1">
    <property type="nucleotide sequence ID" value="NZ_JAEMNV010000006.1"/>
</dbReference>
<gene>
    <name evidence="11" type="ORF">JGU71_19930</name>
</gene>
<proteinExistence type="inferred from homology"/>
<dbReference type="EC" id="1.11.1.-" evidence="7"/>
<evidence type="ECO:0000313" key="12">
    <source>
        <dbReference type="Proteomes" id="UP000655868"/>
    </source>
</evidence>
<dbReference type="GO" id="GO:0042542">
    <property type="term" value="P:response to hydrogen peroxide"/>
    <property type="evidence" value="ECO:0007669"/>
    <property type="project" value="TreeGrafter"/>
</dbReference>
<comment type="caution">
    <text evidence="11">The sequence shown here is derived from an EMBL/GenBank/DDBJ whole genome shotgun (WGS) entry which is preliminary data.</text>
</comment>
<evidence type="ECO:0000313" key="11">
    <source>
        <dbReference type="EMBL" id="MBJ8341160.1"/>
    </source>
</evidence>
<dbReference type="PIRSF" id="PIRSF000296">
    <property type="entry name" value="SrpA"/>
    <property type="match status" value="1"/>
</dbReference>
<dbReference type="InterPro" id="IPR011614">
    <property type="entry name" value="Catalase_core"/>
</dbReference>
<keyword evidence="12" id="KW-1185">Reference proteome</keyword>
<protein>
    <recommendedName>
        <fullName evidence="7">Catalase-related peroxidase</fullName>
        <ecNumber evidence="7">1.11.1.-</ecNumber>
    </recommendedName>
</protein>
<dbReference type="InterPro" id="IPR020835">
    <property type="entry name" value="Catalase_sf"/>
</dbReference>
<dbReference type="AlphaFoldDB" id="A0A934U544"/>
<comment type="function">
    <text evidence="7">Has an organic peroxide-dependent peroxidase activity.</text>
</comment>
<keyword evidence="4 7" id="KW-0479">Metal-binding</keyword>
<evidence type="ECO:0000256" key="6">
    <source>
        <dbReference type="ARBA" id="ARBA00023004"/>
    </source>
</evidence>
<evidence type="ECO:0000256" key="4">
    <source>
        <dbReference type="ARBA" id="ARBA00022723"/>
    </source>
</evidence>
<keyword evidence="5 7" id="KW-0560">Oxidoreductase</keyword>
<dbReference type="Pfam" id="PF00199">
    <property type="entry name" value="Catalase"/>
    <property type="match status" value="1"/>
</dbReference>
<dbReference type="Gene3D" id="2.40.180.10">
    <property type="entry name" value="Catalase core domain"/>
    <property type="match status" value="1"/>
</dbReference>
<dbReference type="Proteomes" id="UP000655868">
    <property type="component" value="Unassembled WGS sequence"/>
</dbReference>
<comment type="similarity">
    <text evidence="1 7">Belongs to the catalase family.</text>
</comment>
<dbReference type="GO" id="GO:0042744">
    <property type="term" value="P:hydrogen peroxide catabolic process"/>
    <property type="evidence" value="ECO:0007669"/>
    <property type="project" value="TreeGrafter"/>
</dbReference>
<feature type="domain" description="Catalase core" evidence="10">
    <location>
        <begin position="6"/>
        <end position="312"/>
    </location>
</feature>
<dbReference type="Gene3D" id="1.20.1280.120">
    <property type="match status" value="1"/>
</dbReference>
<dbReference type="CDD" id="cd08153">
    <property type="entry name" value="srpA_like"/>
    <property type="match status" value="1"/>
</dbReference>
<evidence type="ECO:0000259" key="10">
    <source>
        <dbReference type="SMART" id="SM01060"/>
    </source>
</evidence>
<dbReference type="EMBL" id="JAEMNV010000006">
    <property type="protein sequence ID" value="MBJ8341160.1"/>
    <property type="molecule type" value="Genomic_DNA"/>
</dbReference>
<feature type="binding site" description="axial binding residue" evidence="9">
    <location>
        <position position="294"/>
    </location>
    <ligand>
        <name>heme</name>
        <dbReference type="ChEBI" id="CHEBI:30413"/>
    </ligand>
    <ligandPart>
        <name>Fe</name>
        <dbReference type="ChEBI" id="CHEBI:18248"/>
    </ligandPart>
</feature>
<feature type="active site" evidence="8">
    <location>
        <position position="28"/>
    </location>
</feature>
<dbReference type="InterPro" id="IPR018028">
    <property type="entry name" value="Catalase"/>
</dbReference>
<comment type="cofactor">
    <cofactor evidence="7">
        <name>heme</name>
        <dbReference type="ChEBI" id="CHEBI:30413"/>
    </cofactor>
</comment>
<dbReference type="PANTHER" id="PTHR11465">
    <property type="entry name" value="CATALASE"/>
    <property type="match status" value="1"/>
</dbReference>
<evidence type="ECO:0000256" key="2">
    <source>
        <dbReference type="ARBA" id="ARBA00022559"/>
    </source>
</evidence>
<sequence length="312" mass="33454">MNTVVTPGEAMDAIHDLEGTHPGFRALHAKGSLYRGTFTAGPEAAKLSSASHLDGRTVAALVRFSNGSGDPTRADNVPHVRGMAVKFTLPDGKTTDISSQTARLFTASTPEGFVDFLRAAKPGLGTPLRLAKYATQNPALVRTLKVNAVAAKIPASYATIEYHALHAFRWSDASGGSRFVRYHWVPEAGEHFISLLAARSKGHDFLNDDLDARLGEAPVRFTLQVQIAGPDDSTVDPSVAWASDDRVTVGTLEIVGLETEREHDGDVVVFDPMRVTAGIEASDDPILHFRSLAYSESVELRSGISRGPDAPN</sequence>